<dbReference type="GO" id="GO:0003700">
    <property type="term" value="F:DNA-binding transcription factor activity"/>
    <property type="evidence" value="ECO:0007669"/>
    <property type="project" value="InterPro"/>
</dbReference>
<dbReference type="EMBL" id="BOOW01000036">
    <property type="protein sequence ID" value="GII95407.1"/>
    <property type="molecule type" value="Genomic_DNA"/>
</dbReference>
<evidence type="ECO:0000313" key="2">
    <source>
        <dbReference type="EMBL" id="GII95407.1"/>
    </source>
</evidence>
<dbReference type="PROSITE" id="PS50995">
    <property type="entry name" value="HTH_MARR_2"/>
    <property type="match status" value="1"/>
</dbReference>
<dbReference type="InterPro" id="IPR000835">
    <property type="entry name" value="HTH_MarR-typ"/>
</dbReference>
<sequence length="146" mass="16486">MTRWLESDEQRVWRAFLAATQRVQEELDRQLQRDSGMPHTYYVVLAMLSEAEGRTLRMSDLAGRVNSSQSRLSHAVARLEERGWVRRAQCPRDKRGNLAILTDAGFAALKAAAPGHVEAVRQVLFDPLTPEQVRLLGEICTAVRDS</sequence>
<dbReference type="InterPro" id="IPR036390">
    <property type="entry name" value="WH_DNA-bd_sf"/>
</dbReference>
<dbReference type="AlphaFoldDB" id="A0A919RKB9"/>
<dbReference type="PANTHER" id="PTHR33164">
    <property type="entry name" value="TRANSCRIPTIONAL REGULATOR, MARR FAMILY"/>
    <property type="match status" value="1"/>
</dbReference>
<gene>
    <name evidence="2" type="ORF">Ssi02_56380</name>
</gene>
<accession>A0A919RKB9</accession>
<dbReference type="RefSeq" id="WP_204030478.1">
    <property type="nucleotide sequence ID" value="NZ_BOOW01000036.1"/>
</dbReference>
<keyword evidence="3" id="KW-1185">Reference proteome</keyword>
<dbReference type="GO" id="GO:0006950">
    <property type="term" value="P:response to stress"/>
    <property type="evidence" value="ECO:0007669"/>
    <property type="project" value="TreeGrafter"/>
</dbReference>
<comment type="caution">
    <text evidence="2">The sequence shown here is derived from an EMBL/GenBank/DDBJ whole genome shotgun (WGS) entry which is preliminary data.</text>
</comment>
<evidence type="ECO:0000313" key="3">
    <source>
        <dbReference type="Proteomes" id="UP000606172"/>
    </source>
</evidence>
<dbReference type="SMART" id="SM00347">
    <property type="entry name" value="HTH_MARR"/>
    <property type="match status" value="1"/>
</dbReference>
<feature type="domain" description="HTH marR-type" evidence="1">
    <location>
        <begin position="9"/>
        <end position="145"/>
    </location>
</feature>
<dbReference type="Proteomes" id="UP000606172">
    <property type="component" value="Unassembled WGS sequence"/>
</dbReference>
<dbReference type="PANTHER" id="PTHR33164:SF99">
    <property type="entry name" value="MARR FAMILY REGULATORY PROTEIN"/>
    <property type="match status" value="1"/>
</dbReference>
<dbReference type="Pfam" id="PF12802">
    <property type="entry name" value="MarR_2"/>
    <property type="match status" value="1"/>
</dbReference>
<organism evidence="2 3">
    <name type="scientific">Sinosporangium siamense</name>
    <dbReference type="NCBI Taxonomy" id="1367973"/>
    <lineage>
        <taxon>Bacteria</taxon>
        <taxon>Bacillati</taxon>
        <taxon>Actinomycetota</taxon>
        <taxon>Actinomycetes</taxon>
        <taxon>Streptosporangiales</taxon>
        <taxon>Streptosporangiaceae</taxon>
        <taxon>Sinosporangium</taxon>
    </lineage>
</organism>
<evidence type="ECO:0000259" key="1">
    <source>
        <dbReference type="PROSITE" id="PS50995"/>
    </source>
</evidence>
<proteinExistence type="predicted"/>
<reference evidence="2" key="1">
    <citation type="submission" date="2021-01" db="EMBL/GenBank/DDBJ databases">
        <title>Whole genome shotgun sequence of Sinosporangium siamense NBRC 109515.</title>
        <authorList>
            <person name="Komaki H."/>
            <person name="Tamura T."/>
        </authorList>
    </citation>
    <scope>NUCLEOTIDE SEQUENCE</scope>
    <source>
        <strain evidence="2">NBRC 109515</strain>
    </source>
</reference>
<dbReference type="InterPro" id="IPR039422">
    <property type="entry name" value="MarR/SlyA-like"/>
</dbReference>
<name>A0A919RKB9_9ACTN</name>
<dbReference type="PRINTS" id="PR00598">
    <property type="entry name" value="HTHMARR"/>
</dbReference>
<dbReference type="SUPFAM" id="SSF46785">
    <property type="entry name" value="Winged helix' DNA-binding domain"/>
    <property type="match status" value="1"/>
</dbReference>
<dbReference type="Gene3D" id="1.10.10.10">
    <property type="entry name" value="Winged helix-like DNA-binding domain superfamily/Winged helix DNA-binding domain"/>
    <property type="match status" value="1"/>
</dbReference>
<dbReference type="InterPro" id="IPR036388">
    <property type="entry name" value="WH-like_DNA-bd_sf"/>
</dbReference>
<protein>
    <submittedName>
        <fullName evidence="2">MarR family transcriptional regulator</fullName>
    </submittedName>
</protein>